<keyword evidence="2" id="KW-1185">Reference proteome</keyword>
<name>A0AA40BKW0_9PEZI</name>
<comment type="caution">
    <text evidence="1">The sequence shown here is derived from an EMBL/GenBank/DDBJ whole genome shotgun (WGS) entry which is preliminary data.</text>
</comment>
<accession>A0AA40BKW0</accession>
<gene>
    <name evidence="1" type="ORF">B0T21DRAFT_383667</name>
</gene>
<reference evidence="1" key="1">
    <citation type="submission" date="2023-06" db="EMBL/GenBank/DDBJ databases">
        <title>Genome-scale phylogeny and comparative genomics of the fungal order Sordariales.</title>
        <authorList>
            <consortium name="Lawrence Berkeley National Laboratory"/>
            <person name="Hensen N."/>
            <person name="Bonometti L."/>
            <person name="Westerberg I."/>
            <person name="Brannstrom I.O."/>
            <person name="Guillou S."/>
            <person name="Cros-Aarteil S."/>
            <person name="Calhoun S."/>
            <person name="Haridas S."/>
            <person name="Kuo A."/>
            <person name="Mondo S."/>
            <person name="Pangilinan J."/>
            <person name="Riley R."/>
            <person name="Labutti K."/>
            <person name="Andreopoulos B."/>
            <person name="Lipzen A."/>
            <person name="Chen C."/>
            <person name="Yanf M."/>
            <person name="Daum C."/>
            <person name="Ng V."/>
            <person name="Clum A."/>
            <person name="Steindorff A."/>
            <person name="Ohm R."/>
            <person name="Martin F."/>
            <person name="Silar P."/>
            <person name="Natvig D."/>
            <person name="Lalanne C."/>
            <person name="Gautier V."/>
            <person name="Ament-Velasquez S.L."/>
            <person name="Kruys A."/>
            <person name="Hutchinson M.I."/>
            <person name="Powell A.J."/>
            <person name="Barry K."/>
            <person name="Miller A.N."/>
            <person name="Grigoriev I.V."/>
            <person name="Debuchy R."/>
            <person name="Gladieux P."/>
            <person name="Thoren M.H."/>
            <person name="Johannesson H."/>
        </authorList>
    </citation>
    <scope>NUCLEOTIDE SEQUENCE</scope>
    <source>
        <strain evidence="1">CBS 540.89</strain>
    </source>
</reference>
<dbReference type="Proteomes" id="UP001172159">
    <property type="component" value="Unassembled WGS sequence"/>
</dbReference>
<proteinExistence type="predicted"/>
<dbReference type="AlphaFoldDB" id="A0AA40BKW0"/>
<dbReference type="SUPFAM" id="SSF48403">
    <property type="entry name" value="Ankyrin repeat"/>
    <property type="match status" value="1"/>
</dbReference>
<evidence type="ECO:0000313" key="1">
    <source>
        <dbReference type="EMBL" id="KAK0735986.1"/>
    </source>
</evidence>
<dbReference type="EMBL" id="JAUKTV010000006">
    <property type="protein sequence ID" value="KAK0735986.1"/>
    <property type="molecule type" value="Genomic_DNA"/>
</dbReference>
<protein>
    <submittedName>
        <fullName evidence="1">Uncharacterized protein</fullName>
    </submittedName>
</protein>
<dbReference type="InterPro" id="IPR036770">
    <property type="entry name" value="Ankyrin_rpt-contain_sf"/>
</dbReference>
<sequence>MASPSEAYGLSKLHIAAITGDFQRANKILKSEATVQEGKKKILEARNREGTTPLMTAILCARDYTRSSLFRAKLGIYQKLGLTPVSRSQQRKLLRSRRFGNHLFSGSKILKHSKYLIILKPSGEQFAVSSWMPNPGRGARVLDNAVFIEFVREVIHLYGLKVCGSQRDNRNQTALLEQKGRVLKKVLGTSDITCISDLRGVDISTYYKEARLFLNHGPCRDVSTVRSL</sequence>
<organism evidence="1 2">
    <name type="scientific">Apiosordaria backusii</name>
    <dbReference type="NCBI Taxonomy" id="314023"/>
    <lineage>
        <taxon>Eukaryota</taxon>
        <taxon>Fungi</taxon>
        <taxon>Dikarya</taxon>
        <taxon>Ascomycota</taxon>
        <taxon>Pezizomycotina</taxon>
        <taxon>Sordariomycetes</taxon>
        <taxon>Sordariomycetidae</taxon>
        <taxon>Sordariales</taxon>
        <taxon>Lasiosphaeriaceae</taxon>
        <taxon>Apiosordaria</taxon>
    </lineage>
</organism>
<evidence type="ECO:0000313" key="2">
    <source>
        <dbReference type="Proteomes" id="UP001172159"/>
    </source>
</evidence>